<dbReference type="EMBL" id="CP053587">
    <property type="protein sequence ID" value="WNZ27006.1"/>
    <property type="molecule type" value="Genomic_DNA"/>
</dbReference>
<dbReference type="RefSeq" id="WP_316436599.1">
    <property type="nucleotide sequence ID" value="NZ_CP053587.1"/>
</dbReference>
<proteinExistence type="inferred from homology"/>
<evidence type="ECO:0000256" key="1">
    <source>
        <dbReference type="ARBA" id="ARBA00009437"/>
    </source>
</evidence>
<accession>A0AA96WQ00</accession>
<dbReference type="InterPro" id="IPR000847">
    <property type="entry name" value="LysR_HTH_N"/>
</dbReference>
<dbReference type="GO" id="GO:0000976">
    <property type="term" value="F:transcription cis-regulatory region binding"/>
    <property type="evidence" value="ECO:0007669"/>
    <property type="project" value="TreeGrafter"/>
</dbReference>
<dbReference type="PANTHER" id="PTHR30126">
    <property type="entry name" value="HTH-TYPE TRANSCRIPTIONAL REGULATOR"/>
    <property type="match status" value="1"/>
</dbReference>
<dbReference type="InterPro" id="IPR036390">
    <property type="entry name" value="WH_DNA-bd_sf"/>
</dbReference>
<gene>
    <name evidence="6" type="ORF">HJG54_29240</name>
</gene>
<dbReference type="PRINTS" id="PR00039">
    <property type="entry name" value="HTHLYSR"/>
</dbReference>
<evidence type="ECO:0000256" key="4">
    <source>
        <dbReference type="ARBA" id="ARBA00023163"/>
    </source>
</evidence>
<dbReference type="Pfam" id="PF00126">
    <property type="entry name" value="HTH_1"/>
    <property type="match status" value="1"/>
</dbReference>
<dbReference type="InterPro" id="IPR005119">
    <property type="entry name" value="LysR_subst-bd"/>
</dbReference>
<dbReference type="Gene3D" id="3.40.190.290">
    <property type="match status" value="1"/>
</dbReference>
<dbReference type="InterPro" id="IPR036388">
    <property type="entry name" value="WH-like_DNA-bd_sf"/>
</dbReference>
<protein>
    <submittedName>
        <fullName evidence="6">LysR family transcriptional regulator</fullName>
    </submittedName>
</protein>
<dbReference type="PANTHER" id="PTHR30126:SF39">
    <property type="entry name" value="HTH-TYPE TRANSCRIPTIONAL REGULATOR CYSL"/>
    <property type="match status" value="1"/>
</dbReference>
<sequence length="305" mass="34311">MTLDQLRVFLTVVHHLHFTRAAEELGLTQPAVSSAIHCLEAEYDVRLFHRIGRQIELTEAGELLQVEAQKLLDHVALIERGLREFNSLQQGELKLGASSMIGNYWLPAKISQFKRQHPNISVKSTLGDSDAICEGVALGLLDLGLITGLVQPKFKQLQHMIVGHERLQIVVGQSHPWFQRSTILLSELLHSGWIMQESHSTLQQVFEATLQVWEIPPEKLKVLMVVSSSEMVKAALEDGMGAAVLPESMIKKEIQLKILRAVRVMPRKEAKKPLEIVLPILQIKHAQRFQTQAALAFEKMLEAQT</sequence>
<dbReference type="SUPFAM" id="SSF46785">
    <property type="entry name" value="Winged helix' DNA-binding domain"/>
    <property type="match status" value="1"/>
</dbReference>
<dbReference type="Pfam" id="PF03466">
    <property type="entry name" value="LysR_substrate"/>
    <property type="match status" value="1"/>
</dbReference>
<dbReference type="AlphaFoldDB" id="A0AA96WQ00"/>
<evidence type="ECO:0000256" key="2">
    <source>
        <dbReference type="ARBA" id="ARBA00023015"/>
    </source>
</evidence>
<dbReference type="Gene3D" id="1.10.10.10">
    <property type="entry name" value="Winged helix-like DNA-binding domain superfamily/Winged helix DNA-binding domain"/>
    <property type="match status" value="1"/>
</dbReference>
<evidence type="ECO:0000259" key="5">
    <source>
        <dbReference type="PROSITE" id="PS50931"/>
    </source>
</evidence>
<dbReference type="FunFam" id="1.10.10.10:FF:000001">
    <property type="entry name" value="LysR family transcriptional regulator"/>
    <property type="match status" value="1"/>
</dbReference>
<name>A0AA96WQ00_9CYAN</name>
<organism evidence="6">
    <name type="scientific">Leptolyngbya sp. NK1-12</name>
    <dbReference type="NCBI Taxonomy" id="2547451"/>
    <lineage>
        <taxon>Bacteria</taxon>
        <taxon>Bacillati</taxon>
        <taxon>Cyanobacteriota</taxon>
        <taxon>Cyanophyceae</taxon>
        <taxon>Leptolyngbyales</taxon>
        <taxon>Leptolyngbyaceae</taxon>
        <taxon>Leptolyngbya group</taxon>
        <taxon>Leptolyngbya</taxon>
    </lineage>
</organism>
<comment type="similarity">
    <text evidence="1">Belongs to the LysR transcriptional regulatory family.</text>
</comment>
<evidence type="ECO:0000313" key="6">
    <source>
        <dbReference type="EMBL" id="WNZ27006.1"/>
    </source>
</evidence>
<dbReference type="PROSITE" id="PS50931">
    <property type="entry name" value="HTH_LYSR"/>
    <property type="match status" value="1"/>
</dbReference>
<evidence type="ECO:0000256" key="3">
    <source>
        <dbReference type="ARBA" id="ARBA00023125"/>
    </source>
</evidence>
<dbReference type="SUPFAM" id="SSF53850">
    <property type="entry name" value="Periplasmic binding protein-like II"/>
    <property type="match status" value="1"/>
</dbReference>
<keyword evidence="2" id="KW-0805">Transcription regulation</keyword>
<keyword evidence="4" id="KW-0804">Transcription</keyword>
<feature type="domain" description="HTH lysR-type" evidence="5">
    <location>
        <begin position="1"/>
        <end position="58"/>
    </location>
</feature>
<dbReference type="GO" id="GO:0003700">
    <property type="term" value="F:DNA-binding transcription factor activity"/>
    <property type="evidence" value="ECO:0007669"/>
    <property type="project" value="InterPro"/>
</dbReference>
<reference evidence="6" key="1">
    <citation type="submission" date="2020-05" db="EMBL/GenBank/DDBJ databases">
        <authorList>
            <person name="Zhu T."/>
            <person name="Keshari N."/>
            <person name="Lu X."/>
        </authorList>
    </citation>
    <scope>NUCLEOTIDE SEQUENCE</scope>
    <source>
        <strain evidence="6">NK1-12</strain>
    </source>
</reference>
<keyword evidence="3" id="KW-0238">DNA-binding</keyword>